<name>A0A0K2TA42_LEPSM</name>
<organism evidence="1">
    <name type="scientific">Lepeophtheirus salmonis</name>
    <name type="common">Salmon louse</name>
    <name type="synonym">Caligus salmonis</name>
    <dbReference type="NCBI Taxonomy" id="72036"/>
    <lineage>
        <taxon>Eukaryota</taxon>
        <taxon>Metazoa</taxon>
        <taxon>Ecdysozoa</taxon>
        <taxon>Arthropoda</taxon>
        <taxon>Crustacea</taxon>
        <taxon>Multicrustacea</taxon>
        <taxon>Hexanauplia</taxon>
        <taxon>Copepoda</taxon>
        <taxon>Siphonostomatoida</taxon>
        <taxon>Caligidae</taxon>
        <taxon>Lepeophtheirus</taxon>
    </lineage>
</organism>
<dbReference type="AlphaFoldDB" id="A0A0K2TA42"/>
<evidence type="ECO:0000313" key="1">
    <source>
        <dbReference type="EMBL" id="CDW22432.1"/>
    </source>
</evidence>
<dbReference type="EMBL" id="HACA01005071">
    <property type="protein sequence ID" value="CDW22432.1"/>
    <property type="molecule type" value="Transcribed_RNA"/>
</dbReference>
<accession>A0A0K2TA42</accession>
<sequence length="17" mass="2062">MNVMVGIYLFRMVLLMM</sequence>
<proteinExistence type="predicted"/>
<protein>
    <submittedName>
        <fullName evidence="1">Uncharacterized protein</fullName>
    </submittedName>
</protein>
<reference evidence="1" key="1">
    <citation type="submission" date="2014-05" db="EMBL/GenBank/DDBJ databases">
        <authorList>
            <person name="Chronopoulou M."/>
        </authorList>
    </citation>
    <scope>NUCLEOTIDE SEQUENCE</scope>
    <source>
        <tissue evidence="1">Whole organism</tissue>
    </source>
</reference>